<dbReference type="STRING" id="3694.A0A3N7FKX7"/>
<sequence length="87" mass="9830">MTNSRAMCMLHRESCAPSHEPRISVKGFFAGRVAPPARVYGPTKELLSEENPPNYRDVLVSEYVGRFFTEGLHEKSSVNDYRLQTGI</sequence>
<reference evidence="1 2" key="1">
    <citation type="journal article" date="2006" name="Science">
        <title>The genome of black cottonwood, Populus trichocarpa (Torr. &amp; Gray).</title>
        <authorList>
            <person name="Tuskan G.A."/>
            <person name="Difazio S."/>
            <person name="Jansson S."/>
            <person name="Bohlmann J."/>
            <person name="Grigoriev I."/>
            <person name="Hellsten U."/>
            <person name="Putnam N."/>
            <person name="Ralph S."/>
            <person name="Rombauts S."/>
            <person name="Salamov A."/>
            <person name="Schein J."/>
            <person name="Sterck L."/>
            <person name="Aerts A."/>
            <person name="Bhalerao R.R."/>
            <person name="Bhalerao R.P."/>
            <person name="Blaudez D."/>
            <person name="Boerjan W."/>
            <person name="Brun A."/>
            <person name="Brunner A."/>
            <person name="Busov V."/>
            <person name="Campbell M."/>
            <person name="Carlson J."/>
            <person name="Chalot M."/>
            <person name="Chapman J."/>
            <person name="Chen G.L."/>
            <person name="Cooper D."/>
            <person name="Coutinho P.M."/>
            <person name="Couturier J."/>
            <person name="Covert S."/>
            <person name="Cronk Q."/>
            <person name="Cunningham R."/>
            <person name="Davis J."/>
            <person name="Degroeve S."/>
            <person name="Dejardin A."/>
            <person name="Depamphilis C."/>
            <person name="Detter J."/>
            <person name="Dirks B."/>
            <person name="Dubchak I."/>
            <person name="Duplessis S."/>
            <person name="Ehlting J."/>
            <person name="Ellis B."/>
            <person name="Gendler K."/>
            <person name="Goodstein D."/>
            <person name="Gribskov M."/>
            <person name="Grimwood J."/>
            <person name="Groover A."/>
            <person name="Gunter L."/>
            <person name="Hamberger B."/>
            <person name="Heinze B."/>
            <person name="Helariutta Y."/>
            <person name="Henrissat B."/>
            <person name="Holligan D."/>
            <person name="Holt R."/>
            <person name="Huang W."/>
            <person name="Islam-Faridi N."/>
            <person name="Jones S."/>
            <person name="Jones-Rhoades M."/>
            <person name="Jorgensen R."/>
            <person name="Joshi C."/>
            <person name="Kangasjarvi J."/>
            <person name="Karlsson J."/>
            <person name="Kelleher C."/>
            <person name="Kirkpatrick R."/>
            <person name="Kirst M."/>
            <person name="Kohler A."/>
            <person name="Kalluri U."/>
            <person name="Larimer F."/>
            <person name="Leebens-Mack J."/>
            <person name="Leple J.C."/>
            <person name="Locascio P."/>
            <person name="Lou Y."/>
            <person name="Lucas S."/>
            <person name="Martin F."/>
            <person name="Montanini B."/>
            <person name="Napoli C."/>
            <person name="Nelson D.R."/>
            <person name="Nelson C."/>
            <person name="Nieminen K."/>
            <person name="Nilsson O."/>
            <person name="Pereda V."/>
            <person name="Peter G."/>
            <person name="Philippe R."/>
            <person name="Pilate G."/>
            <person name="Poliakov A."/>
            <person name="Razumovskaya J."/>
            <person name="Richardson P."/>
            <person name="Rinaldi C."/>
            <person name="Ritland K."/>
            <person name="Rouze P."/>
            <person name="Ryaboy D."/>
            <person name="Schmutz J."/>
            <person name="Schrader J."/>
            <person name="Segerman B."/>
            <person name="Shin H."/>
            <person name="Siddiqui A."/>
            <person name="Sterky F."/>
            <person name="Terry A."/>
            <person name="Tsai C.J."/>
            <person name="Uberbacher E."/>
            <person name="Unneberg P."/>
            <person name="Vahala J."/>
            <person name="Wall K."/>
            <person name="Wessler S."/>
            <person name="Yang G."/>
            <person name="Yin T."/>
            <person name="Douglas C."/>
            <person name="Marra M."/>
            <person name="Sandberg G."/>
            <person name="Van de Peer Y."/>
            <person name="Rokhsar D."/>
        </authorList>
    </citation>
    <scope>NUCLEOTIDE SEQUENCE [LARGE SCALE GENOMIC DNA]</scope>
    <source>
        <strain evidence="2">cv. Nisqually</strain>
    </source>
</reference>
<dbReference type="InterPro" id="IPR027443">
    <property type="entry name" value="IPNS-like_sf"/>
</dbReference>
<dbReference type="Proteomes" id="UP000006729">
    <property type="component" value="Chromosome 10"/>
</dbReference>
<keyword evidence="2" id="KW-1185">Reference proteome</keyword>
<dbReference type="SUPFAM" id="SSF51197">
    <property type="entry name" value="Clavaminate synthase-like"/>
    <property type="match status" value="1"/>
</dbReference>
<name>A0A3N7FKX7_POPTR</name>
<proteinExistence type="predicted"/>
<dbReference type="EMBL" id="CM009299">
    <property type="protein sequence ID" value="RQO96376.1"/>
    <property type="molecule type" value="Genomic_DNA"/>
</dbReference>
<protein>
    <submittedName>
        <fullName evidence="1">Uncharacterized protein</fullName>
    </submittedName>
</protein>
<dbReference type="Gene3D" id="2.60.120.330">
    <property type="entry name" value="B-lactam Antibiotic, Isopenicillin N Synthase, Chain"/>
    <property type="match status" value="1"/>
</dbReference>
<accession>A0A3N7FKX7</accession>
<dbReference type="AlphaFoldDB" id="A0A3N7FKX7"/>
<evidence type="ECO:0000313" key="1">
    <source>
        <dbReference type="EMBL" id="RQO96376.1"/>
    </source>
</evidence>
<evidence type="ECO:0000313" key="2">
    <source>
        <dbReference type="Proteomes" id="UP000006729"/>
    </source>
</evidence>
<dbReference type="InParanoid" id="A0A3N7FKX7"/>
<gene>
    <name evidence="1" type="ORF">POPTR_010G073050</name>
</gene>
<organism evidence="1 2">
    <name type="scientific">Populus trichocarpa</name>
    <name type="common">Western balsam poplar</name>
    <name type="synonym">Populus balsamifera subsp. trichocarpa</name>
    <dbReference type="NCBI Taxonomy" id="3694"/>
    <lineage>
        <taxon>Eukaryota</taxon>
        <taxon>Viridiplantae</taxon>
        <taxon>Streptophyta</taxon>
        <taxon>Embryophyta</taxon>
        <taxon>Tracheophyta</taxon>
        <taxon>Spermatophyta</taxon>
        <taxon>Magnoliopsida</taxon>
        <taxon>eudicotyledons</taxon>
        <taxon>Gunneridae</taxon>
        <taxon>Pentapetalae</taxon>
        <taxon>rosids</taxon>
        <taxon>fabids</taxon>
        <taxon>Malpighiales</taxon>
        <taxon>Salicaceae</taxon>
        <taxon>Saliceae</taxon>
        <taxon>Populus</taxon>
    </lineage>
</organism>